<dbReference type="Proteomes" id="UP000241222">
    <property type="component" value="Unassembled WGS sequence"/>
</dbReference>
<keyword evidence="1" id="KW-0732">Signal</keyword>
<dbReference type="AlphaFoldDB" id="A0A2T3IUW8"/>
<evidence type="ECO:0000313" key="4">
    <source>
        <dbReference type="Proteomes" id="UP000241222"/>
    </source>
</evidence>
<name>A0A2T3IUW8_9GAMM</name>
<dbReference type="InterPro" id="IPR033399">
    <property type="entry name" value="TP_0789-like"/>
</dbReference>
<dbReference type="Gene3D" id="2.50.20.10">
    <property type="entry name" value="Lipoprotein localisation LolA/LolB/LppX"/>
    <property type="match status" value="1"/>
</dbReference>
<protein>
    <submittedName>
        <fullName evidence="3">Outer membrane lipoprotein-sorting protein</fullName>
    </submittedName>
</protein>
<comment type="caution">
    <text evidence="3">The sequence shown here is derived from an EMBL/GenBank/DDBJ whole genome shotgun (WGS) entry which is preliminary data.</text>
</comment>
<organism evidence="3 4">
    <name type="scientific">Photobacterium lutimaris</name>
    <dbReference type="NCBI Taxonomy" id="388278"/>
    <lineage>
        <taxon>Bacteria</taxon>
        <taxon>Pseudomonadati</taxon>
        <taxon>Pseudomonadota</taxon>
        <taxon>Gammaproteobacteria</taxon>
        <taxon>Vibrionales</taxon>
        <taxon>Vibrionaceae</taxon>
        <taxon>Photobacterium</taxon>
    </lineage>
</organism>
<proteinExistence type="predicted"/>
<dbReference type="RefSeq" id="WP_107350329.1">
    <property type="nucleotide sequence ID" value="NZ_PYMH01000010.1"/>
</dbReference>
<sequence length="259" mass="30138">MKNGLRVLYFFLFVFGFSVNAASLAEKGYDIARKVKEQDLGFKGTIAQAEMILTNAAGKESRRNLDINTFEVNGDGDKSIIVFKSPRDIENTKLLTWSHILDSDEQWLYLPSLKRTKRISSRNKSGPFVGSEFAYEDLSSQEVDKYSYEYIGEESLNGTAHWVIQRVPIYSNSGYSKQVVWVDQDKLIFSQIDFFDKKKQLLKTLVFDDYQLYLDTYWRPHTLTMSNKQNSKVTVMQWQEYTFTSQLSEQDFQPAVLRR</sequence>
<accession>A0A2T3IUW8</accession>
<evidence type="ECO:0000313" key="3">
    <source>
        <dbReference type="EMBL" id="PSU32183.1"/>
    </source>
</evidence>
<evidence type="ECO:0000256" key="1">
    <source>
        <dbReference type="SAM" id="SignalP"/>
    </source>
</evidence>
<dbReference type="EMBL" id="PYMH01000010">
    <property type="protein sequence ID" value="PSU32183.1"/>
    <property type="molecule type" value="Genomic_DNA"/>
</dbReference>
<feature type="domain" description="Uncharacterized protein TP-0789" evidence="2">
    <location>
        <begin position="76"/>
        <end position="259"/>
    </location>
</feature>
<evidence type="ECO:0000259" key="2">
    <source>
        <dbReference type="Pfam" id="PF17131"/>
    </source>
</evidence>
<feature type="chain" id="PRO_5015506759" evidence="1">
    <location>
        <begin position="22"/>
        <end position="259"/>
    </location>
</feature>
<reference evidence="3 4" key="1">
    <citation type="submission" date="2018-03" db="EMBL/GenBank/DDBJ databases">
        <title>Whole genome sequencing of Histamine producing bacteria.</title>
        <authorList>
            <person name="Butler K."/>
        </authorList>
    </citation>
    <scope>NUCLEOTIDE SEQUENCE [LARGE SCALE GENOMIC DNA]</scope>
    <source>
        <strain evidence="3 4">JCM 13586</strain>
    </source>
</reference>
<keyword evidence="3" id="KW-0449">Lipoprotein</keyword>
<dbReference type="OrthoDB" id="9803781at2"/>
<feature type="signal peptide" evidence="1">
    <location>
        <begin position="1"/>
        <end position="21"/>
    </location>
</feature>
<gene>
    <name evidence="3" type="ORF">C9I99_18410</name>
</gene>
<keyword evidence="4" id="KW-1185">Reference proteome</keyword>
<dbReference type="Pfam" id="PF17131">
    <property type="entry name" value="LolA_like"/>
    <property type="match status" value="1"/>
</dbReference>
<dbReference type="CDD" id="cd16329">
    <property type="entry name" value="LolA_like"/>
    <property type="match status" value="1"/>
</dbReference>